<feature type="domain" description="Enoyl reductase (ER)" evidence="9">
    <location>
        <begin position="12"/>
        <end position="376"/>
    </location>
</feature>
<evidence type="ECO:0000256" key="5">
    <source>
        <dbReference type="ARBA" id="ARBA00022833"/>
    </source>
</evidence>
<dbReference type="InterPro" id="IPR002328">
    <property type="entry name" value="ADH_Zn_CS"/>
</dbReference>
<keyword evidence="5 8" id="KW-0862">Zinc</keyword>
<dbReference type="EMBL" id="NESQ01000084">
    <property type="protein sequence ID" value="PUU79704.1"/>
    <property type="molecule type" value="Genomic_DNA"/>
</dbReference>
<keyword evidence="7" id="KW-0520">NAD</keyword>
<dbReference type="Gene3D" id="3.40.50.720">
    <property type="entry name" value="NAD(P)-binding Rossmann-like Domain"/>
    <property type="match status" value="1"/>
</dbReference>
<evidence type="ECO:0000259" key="9">
    <source>
        <dbReference type="SMART" id="SM00829"/>
    </source>
</evidence>
<dbReference type="SUPFAM" id="SSF50129">
    <property type="entry name" value="GroES-like"/>
    <property type="match status" value="1"/>
</dbReference>
<sequence>MPTPEEEKVQISLLTAAKTLEQTSISLPPPSPTELQIAIRSTTLCGSDLHYYNHYRNGDIIVKAPLVLGHESSGVVTAVGEGVREKWSVGDRVALEVGVPCGECGECGSGRYNICSGMKFRSSAKADPHYWGTLQEKINHPARWCHKLPDNVSFTAAALLEPLSVAIHATRRVRKFGTLGPGSSILILGAGPVGLLVSAMCKLSGASKIVISDINTGRTSFAVENSFATHVHRPTIRLKRPETMEEKLDTAKDSANAAKATLGREEGFDVTFECTGMEICAQTAIYATKSGGSLVLLGMGNPIQTLPISAAAQREVDILGGFRYANTYKEGIEIVSSGLIPALEKVVTHKMVGVEGVQEAFDMAGRQVDDAGELVIKVECVFGGEN</sequence>
<dbReference type="InterPro" id="IPR036291">
    <property type="entry name" value="NAD(P)-bd_dom_sf"/>
</dbReference>
<reference evidence="10 11" key="1">
    <citation type="submission" date="2017-04" db="EMBL/GenBank/DDBJ databases">
        <title>Draft genome sequence of Tuber borchii Vittad., a whitish edible truffle.</title>
        <authorList>
            <consortium name="DOE Joint Genome Institute"/>
            <person name="Murat C."/>
            <person name="Kuo A."/>
            <person name="Barry K.W."/>
            <person name="Clum A."/>
            <person name="Dockter R.B."/>
            <person name="Fauchery L."/>
            <person name="Iotti M."/>
            <person name="Kohler A."/>
            <person name="Labutti K."/>
            <person name="Lindquist E.A."/>
            <person name="Lipzen A."/>
            <person name="Ohm R.A."/>
            <person name="Wang M."/>
            <person name="Grigoriev I.V."/>
            <person name="Zambonelli A."/>
            <person name="Martin F.M."/>
        </authorList>
    </citation>
    <scope>NUCLEOTIDE SEQUENCE [LARGE SCALE GENOMIC DNA]</scope>
    <source>
        <strain evidence="10 11">Tbo3840</strain>
    </source>
</reference>
<dbReference type="InterPro" id="IPR011032">
    <property type="entry name" value="GroES-like_sf"/>
</dbReference>
<comment type="pathway">
    <text evidence="2">Carbohydrate degradation.</text>
</comment>
<dbReference type="GO" id="GO:0006062">
    <property type="term" value="P:sorbitol catabolic process"/>
    <property type="evidence" value="ECO:0007669"/>
    <property type="project" value="TreeGrafter"/>
</dbReference>
<dbReference type="GO" id="GO:0003939">
    <property type="term" value="F:L-iditol 2-dehydrogenase (NAD+) activity"/>
    <property type="evidence" value="ECO:0007669"/>
    <property type="project" value="TreeGrafter"/>
</dbReference>
<dbReference type="SUPFAM" id="SSF51735">
    <property type="entry name" value="NAD(P)-binding Rossmann-fold domains"/>
    <property type="match status" value="1"/>
</dbReference>
<dbReference type="Gene3D" id="3.90.180.10">
    <property type="entry name" value="Medium-chain alcohol dehydrogenases, catalytic domain"/>
    <property type="match status" value="1"/>
</dbReference>
<dbReference type="InterPro" id="IPR013149">
    <property type="entry name" value="ADH-like_C"/>
</dbReference>
<keyword evidence="6" id="KW-0560">Oxidoreductase</keyword>
<evidence type="ECO:0000313" key="11">
    <source>
        <dbReference type="Proteomes" id="UP000244722"/>
    </source>
</evidence>
<comment type="similarity">
    <text evidence="3 8">Belongs to the zinc-containing alcohol dehydrogenase family.</text>
</comment>
<evidence type="ECO:0000256" key="8">
    <source>
        <dbReference type="RuleBase" id="RU361277"/>
    </source>
</evidence>
<evidence type="ECO:0000256" key="1">
    <source>
        <dbReference type="ARBA" id="ARBA00001947"/>
    </source>
</evidence>
<accession>A0A2T6ZW89</accession>
<keyword evidence="11" id="KW-1185">Reference proteome</keyword>
<name>A0A2T6ZW89_TUBBO</name>
<dbReference type="GO" id="GO:0008270">
    <property type="term" value="F:zinc ion binding"/>
    <property type="evidence" value="ECO:0007669"/>
    <property type="project" value="InterPro"/>
</dbReference>
<organism evidence="10 11">
    <name type="scientific">Tuber borchii</name>
    <name type="common">White truffle</name>
    <dbReference type="NCBI Taxonomy" id="42251"/>
    <lineage>
        <taxon>Eukaryota</taxon>
        <taxon>Fungi</taxon>
        <taxon>Dikarya</taxon>
        <taxon>Ascomycota</taxon>
        <taxon>Pezizomycotina</taxon>
        <taxon>Pezizomycetes</taxon>
        <taxon>Pezizales</taxon>
        <taxon>Tuberaceae</taxon>
        <taxon>Tuber</taxon>
    </lineage>
</organism>
<dbReference type="OrthoDB" id="5363962at2759"/>
<dbReference type="InterPro" id="IPR045306">
    <property type="entry name" value="SDH-like"/>
</dbReference>
<dbReference type="InterPro" id="IPR013154">
    <property type="entry name" value="ADH-like_N"/>
</dbReference>
<dbReference type="STRING" id="42251.A0A2T6ZW89"/>
<evidence type="ECO:0000256" key="2">
    <source>
        <dbReference type="ARBA" id="ARBA00004921"/>
    </source>
</evidence>
<dbReference type="PROSITE" id="PS00059">
    <property type="entry name" value="ADH_ZINC"/>
    <property type="match status" value="1"/>
</dbReference>
<evidence type="ECO:0000256" key="7">
    <source>
        <dbReference type="ARBA" id="ARBA00023027"/>
    </source>
</evidence>
<evidence type="ECO:0000256" key="4">
    <source>
        <dbReference type="ARBA" id="ARBA00022723"/>
    </source>
</evidence>
<dbReference type="Pfam" id="PF08240">
    <property type="entry name" value="ADH_N"/>
    <property type="match status" value="1"/>
</dbReference>
<keyword evidence="4 8" id="KW-0479">Metal-binding</keyword>
<dbReference type="CDD" id="cd05285">
    <property type="entry name" value="sorbitol_DH"/>
    <property type="match status" value="1"/>
</dbReference>
<dbReference type="PANTHER" id="PTHR43161:SF25">
    <property type="entry name" value="ALCOHOL DEHYDROGENASE, PUTATIVE (AFU_ORTHOLOGUE AFUA_1G14390)-RELATED"/>
    <property type="match status" value="1"/>
</dbReference>
<gene>
    <name evidence="10" type="ORF">B9Z19DRAFT_1081092</name>
</gene>
<evidence type="ECO:0000256" key="3">
    <source>
        <dbReference type="ARBA" id="ARBA00008072"/>
    </source>
</evidence>
<dbReference type="Pfam" id="PF00107">
    <property type="entry name" value="ADH_zinc_N"/>
    <property type="match status" value="1"/>
</dbReference>
<dbReference type="PANTHER" id="PTHR43161">
    <property type="entry name" value="SORBITOL DEHYDROGENASE"/>
    <property type="match status" value="1"/>
</dbReference>
<proteinExistence type="inferred from homology"/>
<dbReference type="AlphaFoldDB" id="A0A2T6ZW89"/>
<evidence type="ECO:0000313" key="10">
    <source>
        <dbReference type="EMBL" id="PUU79704.1"/>
    </source>
</evidence>
<dbReference type="SMART" id="SM00829">
    <property type="entry name" value="PKS_ER"/>
    <property type="match status" value="1"/>
</dbReference>
<comment type="cofactor">
    <cofactor evidence="1 8">
        <name>Zn(2+)</name>
        <dbReference type="ChEBI" id="CHEBI:29105"/>
    </cofactor>
</comment>
<protein>
    <submittedName>
        <fullName evidence="10">Chaperonin 10-like protein</fullName>
    </submittedName>
</protein>
<dbReference type="InterPro" id="IPR020843">
    <property type="entry name" value="ER"/>
</dbReference>
<evidence type="ECO:0000256" key="6">
    <source>
        <dbReference type="ARBA" id="ARBA00023002"/>
    </source>
</evidence>
<comment type="caution">
    <text evidence="10">The sequence shown here is derived from an EMBL/GenBank/DDBJ whole genome shotgun (WGS) entry which is preliminary data.</text>
</comment>
<dbReference type="Proteomes" id="UP000244722">
    <property type="component" value="Unassembled WGS sequence"/>
</dbReference>